<dbReference type="InterPro" id="IPR018338">
    <property type="entry name" value="Carbonic_anhydrase_a-class_CS"/>
</dbReference>
<comment type="cofactor">
    <cofactor evidence="11">
        <name>Zn(2+)</name>
        <dbReference type="ChEBI" id="CHEBI:29105"/>
    </cofactor>
</comment>
<evidence type="ECO:0000256" key="5">
    <source>
        <dbReference type="ARBA" id="ARBA00022525"/>
    </source>
</evidence>
<organism evidence="13 14">
    <name type="scientific">Magallana gigas</name>
    <name type="common">Pacific oyster</name>
    <name type="synonym">Crassostrea gigas</name>
    <dbReference type="NCBI Taxonomy" id="29159"/>
    <lineage>
        <taxon>Eukaryota</taxon>
        <taxon>Metazoa</taxon>
        <taxon>Spiralia</taxon>
        <taxon>Lophotrochozoa</taxon>
        <taxon>Mollusca</taxon>
        <taxon>Bivalvia</taxon>
        <taxon>Autobranchia</taxon>
        <taxon>Pteriomorphia</taxon>
        <taxon>Ostreida</taxon>
        <taxon>Ostreoidea</taxon>
        <taxon>Ostreidae</taxon>
        <taxon>Magallana</taxon>
    </lineage>
</organism>
<dbReference type="Gene3D" id="3.10.200.10">
    <property type="entry name" value="Alpha carbonic anhydrase"/>
    <property type="match status" value="1"/>
</dbReference>
<dbReference type="GO" id="GO:0005576">
    <property type="term" value="C:extracellular region"/>
    <property type="evidence" value="ECO:0007669"/>
    <property type="project" value="UniProtKB-SubCell"/>
</dbReference>
<keyword evidence="8" id="KW-0325">Glycoprotein</keyword>
<dbReference type="InterPro" id="IPR001148">
    <property type="entry name" value="CA_dom"/>
</dbReference>
<keyword evidence="5" id="KW-0964">Secreted</keyword>
<evidence type="ECO:0000256" key="11">
    <source>
        <dbReference type="RuleBase" id="RU367011"/>
    </source>
</evidence>
<dbReference type="GO" id="GO:0008270">
    <property type="term" value="F:zinc ion binding"/>
    <property type="evidence" value="ECO:0007669"/>
    <property type="project" value="UniProtKB-UniRule"/>
</dbReference>
<dbReference type="EC" id="4.2.1.1" evidence="4 11"/>
<name>A0A8W8MV06_MAGGI</name>
<sequence length="305" mass="33994">MATVHSPPVILIIVAISKFSEASVGYSYADTTVWPASFPVCAGQQQSPIDLLSNISSETTHEAFQFTHHTDSITENMTNTGHSLKIDVGHSVTISAGGLQVTYNIDQFHFHWGENSSVGSEHTIDSHHYPLELHVVAHNSSYSSFDDAKNHTDGLAVFGFLFEIQAANNSHLDSVMTHISDVHNLDDHHLVTFKLNDVIDSSKMTTYFRYHGSLTTPECYESVTWTVFDHTMGVSELQMEEFRSLYSDNGTTHLVNNFRPVQDLHGRTVHKYSYSASGAAGSYVNVYLRLSCILLTCMFFSKIYA</sequence>
<dbReference type="Pfam" id="PF00194">
    <property type="entry name" value="Carb_anhydrase"/>
    <property type="match status" value="1"/>
</dbReference>
<evidence type="ECO:0000256" key="10">
    <source>
        <dbReference type="ARBA" id="ARBA00048348"/>
    </source>
</evidence>
<reference evidence="13" key="1">
    <citation type="submission" date="2022-08" db="UniProtKB">
        <authorList>
            <consortium name="EnsemblMetazoa"/>
        </authorList>
    </citation>
    <scope>IDENTIFICATION</scope>
    <source>
        <strain evidence="13">05x7-T-G4-1.051#20</strain>
    </source>
</reference>
<dbReference type="GO" id="GO:0004089">
    <property type="term" value="F:carbonate dehydratase activity"/>
    <property type="evidence" value="ECO:0007669"/>
    <property type="project" value="UniProtKB-UniRule"/>
</dbReference>
<keyword evidence="11" id="KW-0732">Signal</keyword>
<feature type="domain" description="Alpha-carbonic anhydrase" evidence="12">
    <location>
        <begin position="24"/>
        <end position="273"/>
    </location>
</feature>
<dbReference type="PROSITE" id="PS51144">
    <property type="entry name" value="ALPHA_CA_2"/>
    <property type="match status" value="1"/>
</dbReference>
<accession>A0A8W8MV06</accession>
<comment type="similarity">
    <text evidence="3 11">Belongs to the alpha-carbonic anhydrase family.</text>
</comment>
<evidence type="ECO:0000256" key="8">
    <source>
        <dbReference type="ARBA" id="ARBA00023180"/>
    </source>
</evidence>
<evidence type="ECO:0000259" key="12">
    <source>
        <dbReference type="PROSITE" id="PS51144"/>
    </source>
</evidence>
<dbReference type="GO" id="GO:0005886">
    <property type="term" value="C:plasma membrane"/>
    <property type="evidence" value="ECO:0007669"/>
    <property type="project" value="TreeGrafter"/>
</dbReference>
<comment type="function">
    <text evidence="1 11">Reversible hydration of carbon dioxide.</text>
</comment>
<dbReference type="PROSITE" id="PS00162">
    <property type="entry name" value="ALPHA_CA_1"/>
    <property type="match status" value="1"/>
</dbReference>
<dbReference type="PANTHER" id="PTHR18952:SF265">
    <property type="entry name" value="CARBONIC ANHYDRASE"/>
    <property type="match status" value="1"/>
</dbReference>
<dbReference type="FunFam" id="3.10.200.10:FF:000003">
    <property type="entry name" value="Carbonic anhydrase 12"/>
    <property type="match status" value="1"/>
</dbReference>
<proteinExistence type="inferred from homology"/>
<evidence type="ECO:0000256" key="6">
    <source>
        <dbReference type="ARBA" id="ARBA00022723"/>
    </source>
</evidence>
<dbReference type="InterPro" id="IPR036398">
    <property type="entry name" value="CA_dom_sf"/>
</dbReference>
<evidence type="ECO:0000256" key="4">
    <source>
        <dbReference type="ARBA" id="ARBA00012925"/>
    </source>
</evidence>
<dbReference type="InterPro" id="IPR023561">
    <property type="entry name" value="Carbonic_anhydrase_a-class"/>
</dbReference>
<keyword evidence="7 11" id="KW-0862">Zinc</keyword>
<keyword evidence="14" id="KW-1185">Reference proteome</keyword>
<comment type="subcellular location">
    <subcellularLocation>
        <location evidence="2">Secreted</location>
    </subcellularLocation>
</comment>
<feature type="signal peptide" evidence="11">
    <location>
        <begin position="1"/>
        <end position="22"/>
    </location>
</feature>
<evidence type="ECO:0000256" key="9">
    <source>
        <dbReference type="ARBA" id="ARBA00023239"/>
    </source>
</evidence>
<evidence type="ECO:0000256" key="1">
    <source>
        <dbReference type="ARBA" id="ARBA00002904"/>
    </source>
</evidence>
<keyword evidence="6 11" id="KW-0479">Metal-binding</keyword>
<evidence type="ECO:0000313" key="13">
    <source>
        <dbReference type="EnsemblMetazoa" id="G35453.1:cds"/>
    </source>
</evidence>
<dbReference type="Proteomes" id="UP000005408">
    <property type="component" value="Unassembled WGS sequence"/>
</dbReference>
<comment type="catalytic activity">
    <reaction evidence="10 11">
        <text>hydrogencarbonate + H(+) = CO2 + H2O</text>
        <dbReference type="Rhea" id="RHEA:10748"/>
        <dbReference type="ChEBI" id="CHEBI:15377"/>
        <dbReference type="ChEBI" id="CHEBI:15378"/>
        <dbReference type="ChEBI" id="CHEBI:16526"/>
        <dbReference type="ChEBI" id="CHEBI:17544"/>
        <dbReference type="EC" id="4.2.1.1"/>
    </reaction>
</comment>
<dbReference type="SMART" id="SM01057">
    <property type="entry name" value="Carb_anhydrase"/>
    <property type="match status" value="1"/>
</dbReference>
<dbReference type="AlphaFoldDB" id="A0A8W8MV06"/>
<keyword evidence="9 11" id="KW-0456">Lyase</keyword>
<feature type="chain" id="PRO_5036518585" description="Carbonic anhydrase" evidence="11">
    <location>
        <begin position="23"/>
        <end position="305"/>
    </location>
</feature>
<dbReference type="SUPFAM" id="SSF51069">
    <property type="entry name" value="Carbonic anhydrase"/>
    <property type="match status" value="1"/>
</dbReference>
<evidence type="ECO:0000313" key="14">
    <source>
        <dbReference type="Proteomes" id="UP000005408"/>
    </source>
</evidence>
<dbReference type="PANTHER" id="PTHR18952">
    <property type="entry name" value="CARBONIC ANHYDRASE"/>
    <property type="match status" value="1"/>
</dbReference>
<evidence type="ECO:0000256" key="3">
    <source>
        <dbReference type="ARBA" id="ARBA00010718"/>
    </source>
</evidence>
<evidence type="ECO:0000256" key="2">
    <source>
        <dbReference type="ARBA" id="ARBA00004613"/>
    </source>
</evidence>
<dbReference type="EnsemblMetazoa" id="G35453.1">
    <property type="protein sequence ID" value="G35453.1:cds"/>
    <property type="gene ID" value="G35453"/>
</dbReference>
<evidence type="ECO:0000256" key="7">
    <source>
        <dbReference type="ARBA" id="ARBA00022833"/>
    </source>
</evidence>
<protein>
    <recommendedName>
        <fullName evidence="4 11">Carbonic anhydrase</fullName>
        <ecNumber evidence="4 11">4.2.1.1</ecNumber>
    </recommendedName>
</protein>